<accession>A0A2P7NRI6</accession>
<protein>
    <submittedName>
        <fullName evidence="1">Uncharacterized protein</fullName>
    </submittedName>
</protein>
<comment type="caution">
    <text evidence="1">The sequence shown here is derived from an EMBL/GenBank/DDBJ whole genome shotgun (WGS) entry which is preliminary data.</text>
</comment>
<dbReference type="RefSeq" id="WP_106708180.1">
    <property type="nucleotide sequence ID" value="NZ_PXXU01000075.1"/>
</dbReference>
<dbReference type="AlphaFoldDB" id="A0A2P7NRI6"/>
<gene>
    <name evidence="1" type="ORF">C7H79_15455</name>
</gene>
<keyword evidence="2" id="KW-1185">Reference proteome</keyword>
<dbReference type="Proteomes" id="UP000241912">
    <property type="component" value="Unassembled WGS sequence"/>
</dbReference>
<dbReference type="EMBL" id="PXXU01000075">
    <property type="protein sequence ID" value="PSJ16074.1"/>
    <property type="molecule type" value="Genomic_DNA"/>
</dbReference>
<name>A0A2P7NRI6_9PROT</name>
<organism evidence="1 2">
    <name type="scientific">Nitrosomonas supralitoralis</name>
    <dbReference type="NCBI Taxonomy" id="2116706"/>
    <lineage>
        <taxon>Bacteria</taxon>
        <taxon>Pseudomonadati</taxon>
        <taxon>Pseudomonadota</taxon>
        <taxon>Betaproteobacteria</taxon>
        <taxon>Nitrosomonadales</taxon>
        <taxon>Nitrosomonadaceae</taxon>
        <taxon>Nitrosomonas</taxon>
    </lineage>
</organism>
<reference evidence="1 2" key="1">
    <citation type="submission" date="2018-03" db="EMBL/GenBank/DDBJ databases">
        <title>Draft genome of Nitrosomonas supralitoralis APG5.</title>
        <authorList>
            <person name="Urakawa H."/>
            <person name="Lopez J.V."/>
        </authorList>
    </citation>
    <scope>NUCLEOTIDE SEQUENCE [LARGE SCALE GENOMIC DNA]</scope>
    <source>
        <strain evidence="1 2">APG5</strain>
    </source>
</reference>
<evidence type="ECO:0000313" key="1">
    <source>
        <dbReference type="EMBL" id="PSJ16074.1"/>
    </source>
</evidence>
<sequence>MIAAAPPVDPSLGLIQLIFSLNADQTQSVPEDLKKHLANVITEAKELLSDPINFPKNAHSDAIAFALWMKANKDLNAAVNKITTFETIDPTLAKTILHQMRANPGY</sequence>
<evidence type="ECO:0000313" key="2">
    <source>
        <dbReference type="Proteomes" id="UP000241912"/>
    </source>
</evidence>
<proteinExistence type="predicted"/>